<dbReference type="PROSITE" id="PS50263">
    <property type="entry name" value="CN_HYDROLASE"/>
    <property type="match status" value="1"/>
</dbReference>
<evidence type="ECO:0000313" key="4">
    <source>
        <dbReference type="EMBL" id="CAI4217378.1"/>
    </source>
</evidence>
<feature type="domain" description="CN hydrolase" evidence="3">
    <location>
        <begin position="41"/>
        <end position="486"/>
    </location>
</feature>
<feature type="compositionally biased region" description="Basic and acidic residues" evidence="2">
    <location>
        <begin position="151"/>
        <end position="162"/>
    </location>
</feature>
<dbReference type="GO" id="GO:0003824">
    <property type="term" value="F:catalytic activity"/>
    <property type="evidence" value="ECO:0007669"/>
    <property type="project" value="InterPro"/>
</dbReference>
<dbReference type="InterPro" id="IPR044149">
    <property type="entry name" value="Nitrilases_CHs"/>
</dbReference>
<dbReference type="Gene3D" id="3.60.110.10">
    <property type="entry name" value="Carbon-nitrogen hydrolase"/>
    <property type="match status" value="2"/>
</dbReference>
<dbReference type="EMBL" id="CALLCH030000016">
    <property type="protein sequence ID" value="CAI4217378.1"/>
    <property type="molecule type" value="Genomic_DNA"/>
</dbReference>
<evidence type="ECO:0000256" key="2">
    <source>
        <dbReference type="SAM" id="MobiDB-lite"/>
    </source>
</evidence>
<evidence type="ECO:0000313" key="5">
    <source>
        <dbReference type="Proteomes" id="UP000838763"/>
    </source>
</evidence>
<comment type="similarity">
    <text evidence="1">Belongs to the carbon-nitrogen hydrolase superfamily. Nitrilase family.</text>
</comment>
<comment type="caution">
    <text evidence="4">The sequence shown here is derived from an EMBL/GenBank/DDBJ whole genome shotgun (WGS) entry which is preliminary data.</text>
</comment>
<dbReference type="PANTHER" id="PTHR46044">
    <property type="entry name" value="NITRILASE"/>
    <property type="match status" value="1"/>
</dbReference>
<evidence type="ECO:0000259" key="3">
    <source>
        <dbReference type="PROSITE" id="PS50263"/>
    </source>
</evidence>
<feature type="region of interest" description="Disordered" evidence="2">
    <location>
        <begin position="142"/>
        <end position="162"/>
    </location>
</feature>
<reference evidence="4" key="1">
    <citation type="submission" date="2022-11" db="EMBL/GenBank/DDBJ databases">
        <authorList>
            <person name="Scott C."/>
            <person name="Bruce N."/>
        </authorList>
    </citation>
    <scope>NUCLEOTIDE SEQUENCE</scope>
</reference>
<sequence length="522" mass="56080">MVLLEPAYPIQLPHPPRHLIQHHVIAFDSPNHAHHPPSYRFPATQPTLKETLAQLSTIAKRASTPSPSNAAKPADILVLPEAYLGGYPRGSSFGCAVGGRTAEGRDEFLEYFKAAVDLGDIVGDAGAGAGDAWVRREIGGKRAAAPGGGAGRDREQDEVRGDGTREELERIARDTGVFLVVGLVERAGGSLYCAVVYVCPTNGILGKRRKVLPRTPHLGPRLPATLKAVSTTIRGVRVNLAAAICWENYMPLVRQALYAQNVNLYLAPTADQRDTWLGLMRTVGIEGRCFVVSSNMCVRRRAAANPRLGLAPTSPFPATRRRRAEKTAPASTRTTNTNATARLGLGGYPARKNSILCEDGNEIALPAPRNGGEDGFPTAPKKNPRRLSIPCGDGMDIIVPAPADPPTRPRTNSVLLEDGNEIANQPSSSPLRKVPGQGKTAHERQGEAAQEWASRGGSSIISPFGEVLAGPQWEDDEGIIYADVDFDDCIRGRLDLDTAGSYSRNDSFKFSVQGLDLEALPY</sequence>
<proteinExistence type="inferred from homology"/>
<dbReference type="AlphaFoldDB" id="A0A9P1ME41"/>
<feature type="region of interest" description="Disordered" evidence="2">
    <location>
        <begin position="309"/>
        <end position="334"/>
    </location>
</feature>
<dbReference type="SUPFAM" id="SSF56317">
    <property type="entry name" value="Carbon-nitrogen hydrolase"/>
    <property type="match status" value="2"/>
</dbReference>
<gene>
    <name evidence="4" type="ORF">PPNO1_LOCUS6991</name>
</gene>
<name>A0A9P1ME41_9PEZI</name>
<accession>A0A9P1ME41</accession>
<dbReference type="Proteomes" id="UP000838763">
    <property type="component" value="Unassembled WGS sequence"/>
</dbReference>
<dbReference type="OrthoDB" id="10250282at2759"/>
<protein>
    <recommendedName>
        <fullName evidence="3">CN hydrolase domain-containing protein</fullName>
    </recommendedName>
</protein>
<keyword evidence="5" id="KW-1185">Reference proteome</keyword>
<dbReference type="InterPro" id="IPR003010">
    <property type="entry name" value="C-N_Hydrolase"/>
</dbReference>
<feature type="region of interest" description="Disordered" evidence="2">
    <location>
        <begin position="421"/>
        <end position="447"/>
    </location>
</feature>
<dbReference type="Pfam" id="PF00795">
    <property type="entry name" value="CN_hydrolase"/>
    <property type="match status" value="1"/>
</dbReference>
<evidence type="ECO:0000256" key="1">
    <source>
        <dbReference type="ARBA" id="ARBA00008129"/>
    </source>
</evidence>
<organism evidence="4 5">
    <name type="scientific">Parascedosporium putredinis</name>
    <dbReference type="NCBI Taxonomy" id="1442378"/>
    <lineage>
        <taxon>Eukaryota</taxon>
        <taxon>Fungi</taxon>
        <taxon>Dikarya</taxon>
        <taxon>Ascomycota</taxon>
        <taxon>Pezizomycotina</taxon>
        <taxon>Sordariomycetes</taxon>
        <taxon>Hypocreomycetidae</taxon>
        <taxon>Microascales</taxon>
        <taxon>Microascaceae</taxon>
        <taxon>Parascedosporium</taxon>
    </lineage>
</organism>
<dbReference type="PANTHER" id="PTHR46044:SF12">
    <property type="entry name" value="HYDROLASE"/>
    <property type="match status" value="1"/>
</dbReference>
<dbReference type="InterPro" id="IPR036526">
    <property type="entry name" value="C-N_Hydrolase_sf"/>
</dbReference>
<feature type="region of interest" description="Disordered" evidence="2">
    <location>
        <begin position="366"/>
        <end position="385"/>
    </location>
</feature>